<sequence>MTSSNENPQDPGRHDADLPGGSADGTQTGPGSAGTPAGPAGAAGTAPEGNPAEGSEDGATADVDGTEDLIEAEGPDVEVSTDAAAGGDLSPEDEALLADAASGIAEDRLSPSDRDLVAEMRTDMLRAQAELVNFRKRVERDRDANREVVIAEVVRALLPALDDLNRAESHGDLAEGPMQVIAQKLRGGFDKFHLVRIGEKGEVFDPNVHEAIVQLPTPGATDQTVADVVEPGYKLGDRVLRAAKVAVAVPA</sequence>
<evidence type="ECO:0000313" key="1">
    <source>
        <dbReference type="EMBL" id="QWS32805.1"/>
    </source>
</evidence>
<keyword evidence="2" id="KW-1185">Reference proteome</keyword>
<reference evidence="1" key="1">
    <citation type="submission" date="2021-06" db="EMBL/GenBank/DDBJ databases">
        <authorList>
            <person name="Ellington A.J."/>
            <person name="Bryan N.C."/>
            <person name="Christner B.C."/>
            <person name="Reisch C.R."/>
        </authorList>
    </citation>
    <scope>NUCLEOTIDE SEQUENCE</scope>
    <source>
        <strain evidence="1">L6-1</strain>
    </source>
</reference>
<gene>
    <name evidence="1" type="ORF">KM842_11045</name>
</gene>
<name>A0ACD1E1Q5_9MICO</name>
<accession>A0ACD1E1Q5</accession>
<evidence type="ECO:0000313" key="2">
    <source>
        <dbReference type="Proteomes" id="UP000681794"/>
    </source>
</evidence>
<dbReference type="Proteomes" id="UP000681794">
    <property type="component" value="Chromosome"/>
</dbReference>
<organism evidence="1 2">
    <name type="scientific">Curtobacterium aetherium</name>
    <dbReference type="NCBI Taxonomy" id="2841594"/>
    <lineage>
        <taxon>Bacteria</taxon>
        <taxon>Bacillati</taxon>
        <taxon>Actinomycetota</taxon>
        <taxon>Actinomycetes</taxon>
        <taxon>Micrococcales</taxon>
        <taxon>Microbacteriaceae</taxon>
        <taxon>Curtobacterium</taxon>
    </lineage>
</organism>
<dbReference type="EMBL" id="CP076544">
    <property type="protein sequence ID" value="QWS32805.1"/>
    <property type="molecule type" value="Genomic_DNA"/>
</dbReference>
<proteinExistence type="predicted"/>
<protein>
    <submittedName>
        <fullName evidence="1">Nucleotide exchange factor GrpE</fullName>
    </submittedName>
</protein>